<dbReference type="Gene3D" id="3.40.50.2000">
    <property type="entry name" value="Glycogen Phosphorylase B"/>
    <property type="match status" value="2"/>
</dbReference>
<dbReference type="GO" id="GO:0005975">
    <property type="term" value="P:carbohydrate metabolic process"/>
    <property type="evidence" value="ECO:0007669"/>
    <property type="project" value="InterPro"/>
</dbReference>
<dbReference type="InterPro" id="IPR007235">
    <property type="entry name" value="Glyco_trans_28_C"/>
</dbReference>
<comment type="similarity">
    <text evidence="10">Belongs to the glycosyltransferase 28 family. MurG subfamily.</text>
</comment>
<dbReference type="GO" id="GO:0071555">
    <property type="term" value="P:cell wall organization"/>
    <property type="evidence" value="ECO:0007669"/>
    <property type="project" value="UniProtKB-KW"/>
</dbReference>
<feature type="domain" description="Glycosyltransferase family 28 N-terminal" evidence="11">
    <location>
        <begin position="3"/>
        <end position="147"/>
    </location>
</feature>
<dbReference type="PANTHER" id="PTHR21015">
    <property type="entry name" value="UDP-N-ACETYLGLUCOSAMINE--N-ACETYLMURAMYL-(PENTAPEPTIDE) PYROPHOSPHORYL-UNDECAPRENOL N-ACETYLGLUCOSAMINE TRANSFERASE 1"/>
    <property type="match status" value="1"/>
</dbReference>
<dbReference type="InterPro" id="IPR006009">
    <property type="entry name" value="GlcNAc_MurG"/>
</dbReference>
<dbReference type="GO" id="GO:0050511">
    <property type="term" value="F:undecaprenyldiphospho-muramoylpentapeptide beta-N-acetylglucosaminyltransferase activity"/>
    <property type="evidence" value="ECO:0007669"/>
    <property type="project" value="UniProtKB-UniRule"/>
</dbReference>
<dbReference type="Proteomes" id="UP000178168">
    <property type="component" value="Unassembled WGS sequence"/>
</dbReference>
<proteinExistence type="inferred from homology"/>
<comment type="catalytic activity">
    <reaction evidence="10">
        <text>di-trans,octa-cis-undecaprenyl diphospho-N-acetyl-alpha-D-muramoyl-L-alanyl-D-glutamyl-meso-2,6-diaminopimeloyl-D-alanyl-D-alanine + UDP-N-acetyl-alpha-D-glucosamine = di-trans,octa-cis-undecaprenyl diphospho-[N-acetyl-alpha-D-glucosaminyl-(1-&gt;4)]-N-acetyl-alpha-D-muramoyl-L-alanyl-D-glutamyl-meso-2,6-diaminopimeloyl-D-alanyl-D-alanine + UDP + H(+)</text>
        <dbReference type="Rhea" id="RHEA:31227"/>
        <dbReference type="ChEBI" id="CHEBI:15378"/>
        <dbReference type="ChEBI" id="CHEBI:57705"/>
        <dbReference type="ChEBI" id="CHEBI:58223"/>
        <dbReference type="ChEBI" id="CHEBI:61387"/>
        <dbReference type="ChEBI" id="CHEBI:61388"/>
        <dbReference type="EC" id="2.4.1.227"/>
    </reaction>
</comment>
<keyword evidence="9 10" id="KW-0961">Cell wall biogenesis/degradation</keyword>
<sequence>MKVLFTGGGTGGHFYPLLPIADELHAMLDRERLAGVEMYFMSDSPYDERALFEHKLIFKKIPTGKRRTYASFQNVLDVFKIAFACIRALGVMFRLYPDVVVGKGGYASFPALFAARMLRIPVIIHDSDTVPGRVNIWAGKFAKRIAISYQQAAEYFPRARTALTGQPLRTSIITPVKDGSHQFFGFDPSIPTILVVGGSQGALRINDTLLNALPNLIGRFQIIHQTGDRNLKEAEQISGLVLEKSPYKNRYKAFGTLDDATLVRAAGIADLVITRAGSTLFEIALWGIPSIVIPLAITRDQRTNAYTYARAGAAEVIEEANLSPHILTALIESIMDDATKRALMAESTIPFRHPDAARKIAEQVVQVLVEHKKMELRTA</sequence>
<keyword evidence="5 10" id="KW-0133">Cell shape</keyword>
<dbReference type="STRING" id="1802730.A2591_03845"/>
<feature type="binding site" evidence="10">
    <location>
        <position position="199"/>
    </location>
    <ligand>
        <name>UDP-N-acetyl-alpha-D-glucosamine</name>
        <dbReference type="ChEBI" id="CHEBI:57705"/>
    </ligand>
</feature>
<keyword evidence="8 10" id="KW-0131">Cell cycle</keyword>
<dbReference type="Pfam" id="PF03033">
    <property type="entry name" value="Glyco_transf_28"/>
    <property type="match status" value="1"/>
</dbReference>
<dbReference type="EMBL" id="MHUZ01000007">
    <property type="protein sequence ID" value="OHA86187.1"/>
    <property type="molecule type" value="Genomic_DNA"/>
</dbReference>
<evidence type="ECO:0000256" key="1">
    <source>
        <dbReference type="ARBA" id="ARBA00022475"/>
    </source>
</evidence>
<dbReference type="GO" id="GO:0008360">
    <property type="term" value="P:regulation of cell shape"/>
    <property type="evidence" value="ECO:0007669"/>
    <property type="project" value="UniProtKB-KW"/>
</dbReference>
<evidence type="ECO:0000256" key="6">
    <source>
        <dbReference type="ARBA" id="ARBA00022984"/>
    </source>
</evidence>
<evidence type="ECO:0000256" key="4">
    <source>
        <dbReference type="ARBA" id="ARBA00022679"/>
    </source>
</evidence>
<keyword evidence="2 10" id="KW-0132">Cell division</keyword>
<comment type="subcellular location">
    <subcellularLocation>
        <location evidence="10">Cell membrane</location>
        <topology evidence="10">Peripheral membrane protein</topology>
        <orientation evidence="10">Cytoplasmic side</orientation>
    </subcellularLocation>
</comment>
<accession>A0A1G2SME7</accession>
<keyword evidence="4 10" id="KW-0808">Transferase</keyword>
<dbReference type="GO" id="GO:0009252">
    <property type="term" value="P:peptidoglycan biosynthetic process"/>
    <property type="evidence" value="ECO:0007669"/>
    <property type="project" value="UniProtKB-UniRule"/>
</dbReference>
<evidence type="ECO:0000259" key="12">
    <source>
        <dbReference type="Pfam" id="PF04101"/>
    </source>
</evidence>
<evidence type="ECO:0000256" key="3">
    <source>
        <dbReference type="ARBA" id="ARBA00022676"/>
    </source>
</evidence>
<evidence type="ECO:0000256" key="9">
    <source>
        <dbReference type="ARBA" id="ARBA00023316"/>
    </source>
</evidence>
<keyword evidence="1 10" id="KW-1003">Cell membrane</keyword>
<dbReference type="GO" id="GO:0051991">
    <property type="term" value="F:UDP-N-acetyl-D-glucosamine:N-acetylmuramoyl-L-alanyl-D-glutamyl-meso-2,6-diaminopimelyl-D-alanyl-D-alanine-diphosphoundecaprenol 4-beta-N-acetylglucosaminlytransferase activity"/>
    <property type="evidence" value="ECO:0007669"/>
    <property type="project" value="RHEA"/>
</dbReference>
<dbReference type="HAMAP" id="MF_00033">
    <property type="entry name" value="MurG"/>
    <property type="match status" value="1"/>
</dbReference>
<gene>
    <name evidence="10" type="primary">murG</name>
    <name evidence="13" type="ORF">A2591_03845</name>
</gene>
<keyword evidence="6 10" id="KW-0573">Peptidoglycan synthesis</keyword>
<dbReference type="EC" id="2.4.1.227" evidence="10"/>
<comment type="caution">
    <text evidence="13">The sequence shown here is derived from an EMBL/GenBank/DDBJ whole genome shotgun (WGS) entry which is preliminary data.</text>
</comment>
<feature type="binding site" evidence="10">
    <location>
        <position position="169"/>
    </location>
    <ligand>
        <name>UDP-N-acetyl-alpha-D-glucosamine</name>
        <dbReference type="ChEBI" id="CHEBI:57705"/>
    </ligand>
</feature>
<feature type="binding site" evidence="10">
    <location>
        <begin position="10"/>
        <end position="12"/>
    </location>
    <ligand>
        <name>UDP-N-acetyl-alpha-D-glucosamine</name>
        <dbReference type="ChEBI" id="CHEBI:57705"/>
    </ligand>
</feature>
<dbReference type="UniPathway" id="UPA00219"/>
<feature type="domain" description="Glycosyl transferase family 28 C-terminal" evidence="12">
    <location>
        <begin position="192"/>
        <end position="358"/>
    </location>
</feature>
<evidence type="ECO:0000256" key="10">
    <source>
        <dbReference type="HAMAP-Rule" id="MF_00033"/>
    </source>
</evidence>
<comment type="function">
    <text evidence="10">Cell wall formation. Catalyzes the transfer of a GlcNAc subunit on undecaprenyl-pyrophosphoryl-MurNAc-pentapeptide (lipid intermediate I) to form undecaprenyl-pyrophosphoryl-MurNAc-(pentapeptide)GlcNAc (lipid intermediate II).</text>
</comment>
<evidence type="ECO:0000256" key="8">
    <source>
        <dbReference type="ARBA" id="ARBA00023306"/>
    </source>
</evidence>
<comment type="pathway">
    <text evidence="10">Cell wall biogenesis; peptidoglycan biosynthesis.</text>
</comment>
<evidence type="ECO:0000256" key="2">
    <source>
        <dbReference type="ARBA" id="ARBA00022618"/>
    </source>
</evidence>
<dbReference type="InterPro" id="IPR004276">
    <property type="entry name" value="GlycoTrans_28_N"/>
</dbReference>
<dbReference type="CDD" id="cd03785">
    <property type="entry name" value="GT28_MurG"/>
    <property type="match status" value="1"/>
</dbReference>
<dbReference type="GO" id="GO:0051301">
    <property type="term" value="P:cell division"/>
    <property type="evidence" value="ECO:0007669"/>
    <property type="project" value="UniProtKB-KW"/>
</dbReference>
<dbReference type="Pfam" id="PF04101">
    <property type="entry name" value="Glyco_tran_28_C"/>
    <property type="match status" value="1"/>
</dbReference>
<evidence type="ECO:0000259" key="11">
    <source>
        <dbReference type="Pfam" id="PF03033"/>
    </source>
</evidence>
<dbReference type="AlphaFoldDB" id="A0A1G2SME7"/>
<keyword evidence="7 10" id="KW-0472">Membrane</keyword>
<evidence type="ECO:0000313" key="13">
    <source>
        <dbReference type="EMBL" id="OHA86187.1"/>
    </source>
</evidence>
<feature type="binding site" evidence="10">
    <location>
        <position position="301"/>
    </location>
    <ligand>
        <name>UDP-N-acetyl-alpha-D-glucosamine</name>
        <dbReference type="ChEBI" id="CHEBI:57705"/>
    </ligand>
</feature>
<dbReference type="PANTHER" id="PTHR21015:SF22">
    <property type="entry name" value="GLYCOSYLTRANSFERASE"/>
    <property type="match status" value="1"/>
</dbReference>
<keyword evidence="3 10" id="KW-0328">Glycosyltransferase</keyword>
<evidence type="ECO:0000313" key="14">
    <source>
        <dbReference type="Proteomes" id="UP000178168"/>
    </source>
</evidence>
<comment type="caution">
    <text evidence="10">Lacks conserved residue(s) required for the propagation of feature annotation.</text>
</comment>
<dbReference type="GO" id="GO:0005886">
    <property type="term" value="C:plasma membrane"/>
    <property type="evidence" value="ECO:0007669"/>
    <property type="project" value="UniProtKB-SubCell"/>
</dbReference>
<name>A0A1G2SME7_9BACT</name>
<protein>
    <recommendedName>
        <fullName evidence="10">UDP-N-acetylglucosamine--N-acetylmuramyl-(pentapeptide) pyrophosphoryl-undecaprenol N-acetylglucosamine transferase</fullName>
        <ecNumber evidence="10">2.4.1.227</ecNumber>
    </recommendedName>
    <alternativeName>
        <fullName evidence="10">Undecaprenyl-PP-MurNAc-pentapeptide-UDPGlcNAc GlcNAc transferase</fullName>
    </alternativeName>
</protein>
<evidence type="ECO:0000256" key="7">
    <source>
        <dbReference type="ARBA" id="ARBA00023136"/>
    </source>
</evidence>
<organism evidence="13 14">
    <name type="scientific">Candidatus Yonathbacteria bacterium RIFOXYD1_FULL_52_36</name>
    <dbReference type="NCBI Taxonomy" id="1802730"/>
    <lineage>
        <taxon>Bacteria</taxon>
        <taxon>Candidatus Yonathiibacteriota</taxon>
    </lineage>
</organism>
<reference evidence="13 14" key="1">
    <citation type="journal article" date="2016" name="Nat. Commun.">
        <title>Thousands of microbial genomes shed light on interconnected biogeochemical processes in an aquifer system.</title>
        <authorList>
            <person name="Anantharaman K."/>
            <person name="Brown C.T."/>
            <person name="Hug L.A."/>
            <person name="Sharon I."/>
            <person name="Castelle C.J."/>
            <person name="Probst A.J."/>
            <person name="Thomas B.C."/>
            <person name="Singh A."/>
            <person name="Wilkins M.J."/>
            <person name="Karaoz U."/>
            <person name="Brodie E.L."/>
            <person name="Williams K.H."/>
            <person name="Hubbard S.S."/>
            <person name="Banfield J.F."/>
        </authorList>
    </citation>
    <scope>NUCLEOTIDE SEQUENCE [LARGE SCALE GENOMIC DNA]</scope>
</reference>
<dbReference type="SUPFAM" id="SSF53756">
    <property type="entry name" value="UDP-Glycosyltransferase/glycogen phosphorylase"/>
    <property type="match status" value="1"/>
</dbReference>
<evidence type="ECO:0000256" key="5">
    <source>
        <dbReference type="ARBA" id="ARBA00022960"/>
    </source>
</evidence>